<gene>
    <name evidence="2" type="ORF">AMATHDRAFT_157122</name>
</gene>
<keyword evidence="1" id="KW-0472">Membrane</keyword>
<sequence>IRVNLYITILLLAVIPITPSTLPLLSALASNAGVSGAALLITALIGTAKHQLSFFHAIFIVHALNFLGIGVSPTGEYKGNVPLRVALSLILSFGLMFTYLGWAMYVFTTATKFGQSPECNSKISYFVFYGVKVSVTTRWLRRFWLAMLGITLALLVLMPFCACCCLSLNRPAPTSCMTRLVNLLLVFSP</sequence>
<reference evidence="2 3" key="1">
    <citation type="submission" date="2014-02" db="EMBL/GenBank/DDBJ databases">
        <title>Transposable element dynamics among asymbiotic and ectomycorrhizal Amanita fungi.</title>
        <authorList>
            <consortium name="DOE Joint Genome Institute"/>
            <person name="Hess J."/>
            <person name="Skrede I."/>
            <person name="Wolfe B."/>
            <person name="LaButti K."/>
            <person name="Ohm R.A."/>
            <person name="Grigoriev I.V."/>
            <person name="Pringle A."/>
        </authorList>
    </citation>
    <scope>NUCLEOTIDE SEQUENCE [LARGE SCALE GENOMIC DNA]</scope>
    <source>
        <strain evidence="2 3">SKay4041</strain>
    </source>
</reference>
<feature type="transmembrane region" description="Helical" evidence="1">
    <location>
        <begin position="143"/>
        <end position="169"/>
    </location>
</feature>
<keyword evidence="1" id="KW-0812">Transmembrane</keyword>
<dbReference type="OrthoDB" id="5427664at2759"/>
<feature type="transmembrane region" description="Helical" evidence="1">
    <location>
        <begin position="54"/>
        <end position="73"/>
    </location>
</feature>
<evidence type="ECO:0000313" key="3">
    <source>
        <dbReference type="Proteomes" id="UP000242287"/>
    </source>
</evidence>
<evidence type="ECO:0000313" key="2">
    <source>
        <dbReference type="EMBL" id="PFH45974.1"/>
    </source>
</evidence>
<feature type="transmembrane region" description="Helical" evidence="1">
    <location>
        <begin position="85"/>
        <end position="107"/>
    </location>
</feature>
<name>A0A2A9N9L9_9AGAR</name>
<organism evidence="2 3">
    <name type="scientific">Amanita thiersii Skay4041</name>
    <dbReference type="NCBI Taxonomy" id="703135"/>
    <lineage>
        <taxon>Eukaryota</taxon>
        <taxon>Fungi</taxon>
        <taxon>Dikarya</taxon>
        <taxon>Basidiomycota</taxon>
        <taxon>Agaricomycotina</taxon>
        <taxon>Agaricomycetes</taxon>
        <taxon>Agaricomycetidae</taxon>
        <taxon>Agaricales</taxon>
        <taxon>Pluteineae</taxon>
        <taxon>Amanitaceae</taxon>
        <taxon>Amanita</taxon>
    </lineage>
</organism>
<dbReference type="AlphaFoldDB" id="A0A2A9N9L9"/>
<accession>A0A2A9N9L9</accession>
<protein>
    <submittedName>
        <fullName evidence="2">Uncharacterized protein</fullName>
    </submittedName>
</protein>
<keyword evidence="3" id="KW-1185">Reference proteome</keyword>
<evidence type="ECO:0000256" key="1">
    <source>
        <dbReference type="SAM" id="Phobius"/>
    </source>
</evidence>
<keyword evidence="1" id="KW-1133">Transmembrane helix</keyword>
<feature type="non-terminal residue" evidence="2">
    <location>
        <position position="1"/>
    </location>
</feature>
<dbReference type="Proteomes" id="UP000242287">
    <property type="component" value="Unassembled WGS sequence"/>
</dbReference>
<proteinExistence type="predicted"/>
<feature type="transmembrane region" description="Helical" evidence="1">
    <location>
        <begin position="6"/>
        <end position="25"/>
    </location>
</feature>
<dbReference type="EMBL" id="KZ302259">
    <property type="protein sequence ID" value="PFH45974.1"/>
    <property type="molecule type" value="Genomic_DNA"/>
</dbReference>